<dbReference type="EMBL" id="KN847318">
    <property type="protein sequence ID" value="KIW58997.1"/>
    <property type="molecule type" value="Genomic_DNA"/>
</dbReference>
<evidence type="ECO:0000313" key="2">
    <source>
        <dbReference type="Proteomes" id="UP000054342"/>
    </source>
</evidence>
<dbReference type="HOGENOM" id="CLU_2606048_0_0_1"/>
<dbReference type="Gene3D" id="2.60.120.10">
    <property type="entry name" value="Jelly Rolls"/>
    <property type="match status" value="1"/>
</dbReference>
<dbReference type="AlphaFoldDB" id="A0A0D2D9Q0"/>
<evidence type="ECO:0000313" key="1">
    <source>
        <dbReference type="EMBL" id="KIW58997.1"/>
    </source>
</evidence>
<organism evidence="1 2">
    <name type="scientific">Exophiala xenobiotica</name>
    <dbReference type="NCBI Taxonomy" id="348802"/>
    <lineage>
        <taxon>Eukaryota</taxon>
        <taxon>Fungi</taxon>
        <taxon>Dikarya</taxon>
        <taxon>Ascomycota</taxon>
        <taxon>Pezizomycotina</taxon>
        <taxon>Eurotiomycetes</taxon>
        <taxon>Chaetothyriomycetidae</taxon>
        <taxon>Chaetothyriales</taxon>
        <taxon>Herpotrichiellaceae</taxon>
        <taxon>Exophiala</taxon>
    </lineage>
</organism>
<reference evidence="1 2" key="1">
    <citation type="submission" date="2015-01" db="EMBL/GenBank/DDBJ databases">
        <title>The Genome Sequence of Exophiala xenobiotica CBS118157.</title>
        <authorList>
            <consortium name="The Broad Institute Genomics Platform"/>
            <person name="Cuomo C."/>
            <person name="de Hoog S."/>
            <person name="Gorbushina A."/>
            <person name="Stielow B."/>
            <person name="Teixiera M."/>
            <person name="Abouelleil A."/>
            <person name="Chapman S.B."/>
            <person name="Priest M."/>
            <person name="Young S.K."/>
            <person name="Wortman J."/>
            <person name="Nusbaum C."/>
            <person name="Birren B."/>
        </authorList>
    </citation>
    <scope>NUCLEOTIDE SEQUENCE [LARGE SCALE GENOMIC DNA]</scope>
    <source>
        <strain evidence="1 2">CBS 118157</strain>
    </source>
</reference>
<keyword evidence="2" id="KW-1185">Reference proteome</keyword>
<dbReference type="RefSeq" id="XP_013319581.1">
    <property type="nucleotide sequence ID" value="XM_013464127.1"/>
</dbReference>
<gene>
    <name evidence="1" type="ORF">PV05_03481</name>
</gene>
<name>A0A0D2D9Q0_9EURO</name>
<dbReference type="Proteomes" id="UP000054342">
    <property type="component" value="Unassembled WGS sequence"/>
</dbReference>
<accession>A0A0D2D9Q0</accession>
<sequence>MSRFRTIHILNLSHGNPVTDVALPGSYTPYFFKGGAGPRYTFAGMVVSPLITTAESDGVFAVGSIEGSSTISKTRWQKA</sequence>
<dbReference type="InterPro" id="IPR014710">
    <property type="entry name" value="RmlC-like_jellyroll"/>
</dbReference>
<dbReference type="GeneID" id="25325389"/>
<proteinExistence type="predicted"/>
<protein>
    <submittedName>
        <fullName evidence="1">Uncharacterized protein</fullName>
    </submittedName>
</protein>